<feature type="compositionally biased region" description="Acidic residues" evidence="1">
    <location>
        <begin position="678"/>
        <end position="697"/>
    </location>
</feature>
<feature type="compositionally biased region" description="Polar residues" evidence="1">
    <location>
        <begin position="18"/>
        <end position="28"/>
    </location>
</feature>
<keyword evidence="4" id="KW-1185">Reference proteome</keyword>
<name>A0A0U1M4J9_TALIS</name>
<evidence type="ECO:0000256" key="2">
    <source>
        <dbReference type="SAM" id="Phobius"/>
    </source>
</evidence>
<feature type="region of interest" description="Disordered" evidence="1">
    <location>
        <begin position="641"/>
        <end position="712"/>
    </location>
</feature>
<dbReference type="OrthoDB" id="3260408at2759"/>
<keyword evidence="2" id="KW-0812">Transmembrane</keyword>
<evidence type="ECO:0000313" key="3">
    <source>
        <dbReference type="EMBL" id="CRG90528.1"/>
    </source>
</evidence>
<feature type="region of interest" description="Disordered" evidence="1">
    <location>
        <begin position="564"/>
        <end position="592"/>
    </location>
</feature>
<organism evidence="3 4">
    <name type="scientific">Talaromyces islandicus</name>
    <name type="common">Penicillium islandicum</name>
    <dbReference type="NCBI Taxonomy" id="28573"/>
    <lineage>
        <taxon>Eukaryota</taxon>
        <taxon>Fungi</taxon>
        <taxon>Dikarya</taxon>
        <taxon>Ascomycota</taxon>
        <taxon>Pezizomycotina</taxon>
        <taxon>Eurotiomycetes</taxon>
        <taxon>Eurotiomycetidae</taxon>
        <taxon>Eurotiales</taxon>
        <taxon>Trichocomaceae</taxon>
        <taxon>Talaromyces</taxon>
        <taxon>Talaromyces sect. Islandici</taxon>
    </lineage>
</organism>
<dbReference type="PANTHER" id="PTHR23242">
    <property type="entry name" value="TRANSCRIPTION FACTOR HOXA13"/>
    <property type="match status" value="1"/>
</dbReference>
<evidence type="ECO:0000256" key="1">
    <source>
        <dbReference type="SAM" id="MobiDB-lite"/>
    </source>
</evidence>
<dbReference type="STRING" id="28573.A0A0U1M4J9"/>
<keyword evidence="2" id="KW-0472">Membrane</keyword>
<keyword evidence="2" id="KW-1133">Transmembrane helix</keyword>
<gene>
    <name evidence="3" type="ORF">PISL3812_07572</name>
</gene>
<dbReference type="PANTHER" id="PTHR23242:SF9">
    <property type="entry name" value="TRANSCRIPTION FACTOR HOXA13"/>
    <property type="match status" value="1"/>
</dbReference>
<feature type="region of interest" description="Disordered" evidence="1">
    <location>
        <begin position="1"/>
        <end position="29"/>
    </location>
</feature>
<feature type="region of interest" description="Disordered" evidence="1">
    <location>
        <begin position="604"/>
        <end position="628"/>
    </location>
</feature>
<feature type="compositionally biased region" description="Low complexity" evidence="1">
    <location>
        <begin position="303"/>
        <end position="322"/>
    </location>
</feature>
<feature type="compositionally biased region" description="Acidic residues" evidence="1">
    <location>
        <begin position="581"/>
        <end position="592"/>
    </location>
</feature>
<evidence type="ECO:0008006" key="5">
    <source>
        <dbReference type="Google" id="ProtNLM"/>
    </source>
</evidence>
<dbReference type="EMBL" id="CVMT01000008">
    <property type="protein sequence ID" value="CRG90528.1"/>
    <property type="molecule type" value="Genomic_DNA"/>
</dbReference>
<dbReference type="Proteomes" id="UP000054383">
    <property type="component" value="Unassembled WGS sequence"/>
</dbReference>
<dbReference type="OMA" id="GVAHARY"/>
<feature type="region of interest" description="Disordered" evidence="1">
    <location>
        <begin position="289"/>
        <end position="330"/>
    </location>
</feature>
<feature type="transmembrane region" description="Helical" evidence="2">
    <location>
        <begin position="38"/>
        <end position="60"/>
    </location>
</feature>
<reference evidence="3 4" key="1">
    <citation type="submission" date="2015-04" db="EMBL/GenBank/DDBJ databases">
        <authorList>
            <person name="Syromyatnikov M.Y."/>
            <person name="Popov V.N."/>
        </authorList>
    </citation>
    <scope>NUCLEOTIDE SEQUENCE [LARGE SCALE GENOMIC DNA]</scope>
    <source>
        <strain evidence="3">WF-38-12</strain>
    </source>
</reference>
<accession>A0A0U1M4J9</accession>
<feature type="compositionally biased region" description="Low complexity" evidence="1">
    <location>
        <begin position="698"/>
        <end position="712"/>
    </location>
</feature>
<evidence type="ECO:0000313" key="4">
    <source>
        <dbReference type="Proteomes" id="UP000054383"/>
    </source>
</evidence>
<feature type="compositionally biased region" description="Polar residues" evidence="1">
    <location>
        <begin position="289"/>
        <end position="302"/>
    </location>
</feature>
<protein>
    <recommendedName>
        <fullName evidence="5">Transcription factor hoxa13</fullName>
    </recommendedName>
</protein>
<dbReference type="AlphaFoldDB" id="A0A0U1M4J9"/>
<feature type="region of interest" description="Disordered" evidence="1">
    <location>
        <begin position="1012"/>
        <end position="1051"/>
    </location>
</feature>
<proteinExistence type="predicted"/>
<sequence length="1051" mass="114542">MASAQSDRVPNGKPVELTTDTSKTQLKTRATDKPRRSYITWLLALSVRLFVWYTVLTPFFQCPSNLSELNDSSPRLCKPYLIARSHIEPHVDPYYQAYAAPYVERARPYAQSFNEKIYTPASEVAIRGYHTYGAPALAKGREYGQQQWEAVVIPQLKSAQAKANDLYTSNVDPYLQKAILVSSPYIDPIATKATQFKEEYFLPVYIWSKPFIGKAYISGQNFLVETAIPVAHQGWSSLVIFTRTNLLPTVTGLYSENVEPQLVKIGERLASYREGRKLRTVVDEFESTSETLNTESVSSTEQPVSDTPPTTTASSTTQSPETNTPPIPEQKFVDSREQVASDLELWQQKFAAAADKGIEDLKDRIHDIVTSQLESGAKTHGTTLLEALMAVQDHEIANIKAHINDLVQTLPPHRAPEEEETANEDLLQFIRTEGTTIRDRAHALRQWHTSFEQELARRVAAATNSTLDVLEGIREFGLQEIGTRWTWMDAVTYKDWAKLHALRNKSNDWHDQIHQVGLQHDKVEEAKEVASDILAQGMAIAEDTAKELSRLKEVGKWKIQAREVSDNFESRSEAPPPLPEPEAEPEIEVEEGQMEDGTLEAGDEFVSTTSPETNEPEEDSVSEPSVADDIVSTTTIEIELAEETSTTVGSTANADVPTPTPSTDSATEDIVTEKSESQESETEESETEESDEFDSTEESTIIPTSSKVWGGAAAQAVPNQQPVMDDDEDHFHFAEQLTIFAGEAGERFIESTKAVREALLGQSSIPSFGEQAREQYSRALAAASNALYSGSTSGNEFAEAASEKYKNAVSAASSAFYGAPSTSTSAGPLESISSIASSRLQEGLSTASAQYSSLKASIAPTQSSSQDPIFLDAERRYYEAIGVAHHRYTEFISSASEAVFPSPTPTPEPVNIQGVLEAAINQFHEVSSIASSSLTAVIAAASSMAGSGGEDDARGIVDDAVSKYSSAMLAASATLSSASEYASSAIYGPVETESSTTSDTWEDLVSRASEHIYGAPTPFDPASTSSPDPATAVEEYSSSISSATSKIKDEL</sequence>